<comment type="caution">
    <text evidence="8">The sequence shown here is derived from an EMBL/GenBank/DDBJ whole genome shotgun (WGS) entry which is preliminary data.</text>
</comment>
<dbReference type="Gene3D" id="2.130.10.10">
    <property type="entry name" value="YVTN repeat-like/Quinoprotein amine dehydrogenase"/>
    <property type="match status" value="2"/>
</dbReference>
<dbReference type="SMART" id="SM00320">
    <property type="entry name" value="WD40"/>
    <property type="match status" value="7"/>
</dbReference>
<evidence type="ECO:0000259" key="7">
    <source>
        <dbReference type="Pfam" id="PF09384"/>
    </source>
</evidence>
<dbReference type="PROSITE" id="PS00678">
    <property type="entry name" value="WD_REPEATS_1"/>
    <property type="match status" value="2"/>
</dbReference>
<keyword evidence="5" id="KW-0539">Nucleus</keyword>
<dbReference type="GO" id="GO:0045943">
    <property type="term" value="P:positive regulation of transcription by RNA polymerase I"/>
    <property type="evidence" value="ECO:0007669"/>
    <property type="project" value="TreeGrafter"/>
</dbReference>
<dbReference type="Pfam" id="PF09384">
    <property type="entry name" value="UTP15_C"/>
    <property type="match status" value="1"/>
</dbReference>
<sequence length="521" mass="57947">MGDYQKVVIKKHARTPSKKSAEAKYWRKFKSPILIKEYGSVSSIFFSPVAPYEFAVTASTHVHIYSSKTHQPKKKISRFNDIAYSGSFRNDGKLVVAGDATGLVQVFDVNSRAILRTFREHTMPVHVTRFSSNNTNVLSASDDRSVRVWDIPSETSVNVFEDHEDYVRSGMFSESNPNLIVTGAYDQTVRLWDTRQNECVMTMKHGAPVESVLMFPGGGAVVSAGGPTLKVWDLLAGGRCMHAISNHQKTITSLCFDGSASRLVTGSLDHHVKIYNVQDYKVVHSVKYPAPVLSVALSPDDTHLVTGMANSLLSIRQRQVKASEMAAKKQKQEYVRGGTYKYFTRGQSGMGAQDDFMIERTRNLRLKKYDQYLKKFQYGNALDEVLRTSGQSSVVAALLQELIHRDGLKIAITGRDDVALEPLVQFLLRNIHNPRFTNLIVDVADVVIDLYMPVFGQSPLIDDLIARLSTKVKHEIKLQEQLVQTMATLDMLFAKSSAGENMATTTMPNSVTPSESEVAAA</sequence>
<keyword evidence="3 6" id="KW-0853">WD repeat</keyword>
<evidence type="ECO:0000313" key="9">
    <source>
        <dbReference type="Proteomes" id="UP000605846"/>
    </source>
</evidence>
<dbReference type="InterPro" id="IPR036322">
    <property type="entry name" value="WD40_repeat_dom_sf"/>
</dbReference>
<proteinExistence type="predicted"/>
<dbReference type="InterPro" id="IPR015943">
    <property type="entry name" value="WD40/YVTN_repeat-like_dom_sf"/>
</dbReference>
<dbReference type="Proteomes" id="UP000605846">
    <property type="component" value="Unassembled WGS sequence"/>
</dbReference>
<feature type="repeat" description="WD" evidence="6">
    <location>
        <begin position="118"/>
        <end position="159"/>
    </location>
</feature>
<keyword evidence="9" id="KW-1185">Reference proteome</keyword>
<dbReference type="PROSITE" id="PS50082">
    <property type="entry name" value="WD_REPEATS_2"/>
    <property type="match status" value="3"/>
</dbReference>
<comment type="subcellular location">
    <subcellularLocation>
        <location evidence="1">Nucleus</location>
        <location evidence="1">Nucleolus</location>
    </subcellularLocation>
</comment>
<dbReference type="SUPFAM" id="SSF50978">
    <property type="entry name" value="WD40 repeat-like"/>
    <property type="match status" value="1"/>
</dbReference>
<evidence type="ECO:0000256" key="2">
    <source>
        <dbReference type="ARBA" id="ARBA00022552"/>
    </source>
</evidence>
<gene>
    <name evidence="8" type="primary">UTP15</name>
    <name evidence="8" type="ORF">EC973_003941</name>
</gene>
<dbReference type="PRINTS" id="PR00320">
    <property type="entry name" value="GPROTEINBRPT"/>
</dbReference>
<dbReference type="Pfam" id="PF00400">
    <property type="entry name" value="WD40"/>
    <property type="match status" value="3"/>
</dbReference>
<dbReference type="InterPro" id="IPR018983">
    <property type="entry name" value="U3_snoRNA-assocProt_15_C"/>
</dbReference>
<reference evidence="8" key="1">
    <citation type="submission" date="2020-01" db="EMBL/GenBank/DDBJ databases">
        <title>Genome Sequencing of Three Apophysomyces-Like Fungal Strains Confirms a Novel Fungal Genus in the Mucoromycota with divergent Burkholderia-like Endosymbiotic Bacteria.</title>
        <authorList>
            <person name="Stajich J.E."/>
            <person name="Macias A.M."/>
            <person name="Carter-House D."/>
            <person name="Lovett B."/>
            <person name="Kasson L.R."/>
            <person name="Berry K."/>
            <person name="Grigoriev I."/>
            <person name="Chang Y."/>
            <person name="Spatafora J."/>
            <person name="Kasson M.T."/>
        </authorList>
    </citation>
    <scope>NUCLEOTIDE SEQUENCE</scope>
    <source>
        <strain evidence="8">NRRL A-21654</strain>
    </source>
</reference>
<dbReference type="InterPro" id="IPR019775">
    <property type="entry name" value="WD40_repeat_CS"/>
</dbReference>
<accession>A0A8H7BQN6</accession>
<organism evidence="8 9">
    <name type="scientific">Apophysomyces ossiformis</name>
    <dbReference type="NCBI Taxonomy" id="679940"/>
    <lineage>
        <taxon>Eukaryota</taxon>
        <taxon>Fungi</taxon>
        <taxon>Fungi incertae sedis</taxon>
        <taxon>Mucoromycota</taxon>
        <taxon>Mucoromycotina</taxon>
        <taxon>Mucoromycetes</taxon>
        <taxon>Mucorales</taxon>
        <taxon>Mucorineae</taxon>
        <taxon>Mucoraceae</taxon>
        <taxon>Apophysomyces</taxon>
    </lineage>
</organism>
<evidence type="ECO:0000256" key="3">
    <source>
        <dbReference type="ARBA" id="ARBA00022574"/>
    </source>
</evidence>
<evidence type="ECO:0000256" key="1">
    <source>
        <dbReference type="ARBA" id="ARBA00004604"/>
    </source>
</evidence>
<keyword evidence="4" id="KW-0677">Repeat</keyword>
<evidence type="ECO:0000256" key="6">
    <source>
        <dbReference type="PROSITE-ProRule" id="PRU00221"/>
    </source>
</evidence>
<evidence type="ECO:0000313" key="8">
    <source>
        <dbReference type="EMBL" id="KAF7721902.1"/>
    </source>
</evidence>
<dbReference type="CDD" id="cd00200">
    <property type="entry name" value="WD40"/>
    <property type="match status" value="1"/>
</dbReference>
<dbReference type="PANTHER" id="PTHR19924">
    <property type="entry name" value="UTP15 U3 SMALL NUCLEOLAR RNA-ASSOCIATED PROTEIN 15 FAMILY MEMBER"/>
    <property type="match status" value="1"/>
</dbReference>
<protein>
    <submittedName>
        <fullName evidence="8">SnoRNA-binding rRNA-processing protein</fullName>
    </submittedName>
</protein>
<evidence type="ECO:0000256" key="5">
    <source>
        <dbReference type="ARBA" id="ARBA00023242"/>
    </source>
</evidence>
<dbReference type="GO" id="GO:0005730">
    <property type="term" value="C:nucleolus"/>
    <property type="evidence" value="ECO:0007669"/>
    <property type="project" value="UniProtKB-SubCell"/>
</dbReference>
<dbReference type="PANTHER" id="PTHR19924:SF26">
    <property type="entry name" value="U3 SMALL NUCLEOLAR RNA-ASSOCIATED PROTEIN 15 HOMOLOG"/>
    <property type="match status" value="1"/>
</dbReference>
<dbReference type="OrthoDB" id="431715at2759"/>
<evidence type="ECO:0000256" key="4">
    <source>
        <dbReference type="ARBA" id="ARBA00022737"/>
    </source>
</evidence>
<dbReference type="PROSITE" id="PS50294">
    <property type="entry name" value="WD_REPEATS_REGION"/>
    <property type="match status" value="3"/>
</dbReference>
<feature type="repeat" description="WD" evidence="6">
    <location>
        <begin position="244"/>
        <end position="285"/>
    </location>
</feature>
<dbReference type="AlphaFoldDB" id="A0A8H7BQN6"/>
<name>A0A8H7BQN6_9FUNG</name>
<keyword evidence="2" id="KW-0698">rRNA processing</keyword>
<dbReference type="InterPro" id="IPR001680">
    <property type="entry name" value="WD40_rpt"/>
</dbReference>
<feature type="domain" description="U3 small nucleolar RNA-associated protein 15 C-terminal" evidence="7">
    <location>
        <begin position="350"/>
        <end position="492"/>
    </location>
</feature>
<dbReference type="GO" id="GO:0006364">
    <property type="term" value="P:rRNA processing"/>
    <property type="evidence" value="ECO:0007669"/>
    <property type="project" value="UniProtKB-KW"/>
</dbReference>
<feature type="repeat" description="WD" evidence="6">
    <location>
        <begin position="160"/>
        <end position="202"/>
    </location>
</feature>
<dbReference type="InterPro" id="IPR020472">
    <property type="entry name" value="WD40_PAC1"/>
</dbReference>
<dbReference type="EMBL" id="JABAYA010000226">
    <property type="protein sequence ID" value="KAF7721902.1"/>
    <property type="molecule type" value="Genomic_DNA"/>
</dbReference>